<accession>A0A343UXZ7</accession>
<gene>
    <name evidence="5" type="primary">rpl16</name>
</gene>
<evidence type="ECO:0000256" key="4">
    <source>
        <dbReference type="RuleBase" id="RU004413"/>
    </source>
</evidence>
<evidence type="ECO:0000256" key="2">
    <source>
        <dbReference type="ARBA" id="ARBA00022980"/>
    </source>
</evidence>
<dbReference type="InterPro" id="IPR016180">
    <property type="entry name" value="Ribosomal_uL16_dom"/>
</dbReference>
<dbReference type="InterPro" id="IPR036920">
    <property type="entry name" value="Ribosomal_uL16_sf"/>
</dbReference>
<geneLocation type="mitochondrion" evidence="5"/>
<dbReference type="InterPro" id="IPR000114">
    <property type="entry name" value="Ribosomal_uL16_bact-type"/>
</dbReference>
<dbReference type="InterPro" id="IPR047873">
    <property type="entry name" value="Ribosomal_uL16"/>
</dbReference>
<reference evidence="5" key="1">
    <citation type="journal article" date="2018" name="Mitochondrial DNA Part B Resour">
        <title>Complete mitochondrial genomes of six species of the freshwater red algal order Batrachospermales (Rhodophyta).</title>
        <authorList>
            <person name="Paiano M.O."/>
            <person name="Del Cortona A."/>
            <person name="Costa J.F."/>
            <person name="Liu S.-L."/>
            <person name="Verbruggen H."/>
            <person name="De Clerck O."/>
            <person name="Necchi O."/>
        </authorList>
    </citation>
    <scope>NUCLEOTIDE SEQUENCE</scope>
    <source>
        <strain evidence="5">HEC3068</strain>
    </source>
</reference>
<dbReference type="AlphaFoldDB" id="A0A343UXZ7"/>
<dbReference type="Gene3D" id="3.90.1170.10">
    <property type="entry name" value="Ribosomal protein L10e/L16"/>
    <property type="match status" value="1"/>
</dbReference>
<dbReference type="SUPFAM" id="SSF54686">
    <property type="entry name" value="Ribosomal protein L16p/L10e"/>
    <property type="match status" value="1"/>
</dbReference>
<comment type="similarity">
    <text evidence="1 4">Belongs to the universal ribosomal protein uL16 family.</text>
</comment>
<evidence type="ECO:0000313" key="5">
    <source>
        <dbReference type="EMBL" id="AVK39554.1"/>
    </source>
</evidence>
<dbReference type="Pfam" id="PF00252">
    <property type="entry name" value="Ribosomal_L16"/>
    <property type="match status" value="1"/>
</dbReference>
<name>A0A343UXZ7_9FLOR</name>
<organism evidence="5">
    <name type="scientific">Paralemanea sp</name>
    <dbReference type="NCBI Taxonomy" id="2048601"/>
    <lineage>
        <taxon>Eukaryota</taxon>
        <taxon>Rhodophyta</taxon>
        <taxon>Florideophyceae</taxon>
        <taxon>Nemaliophycidae</taxon>
        <taxon>Batrachospermales</taxon>
        <taxon>Lemaneaceae</taxon>
        <taxon>Paralemanea</taxon>
    </lineage>
</organism>
<protein>
    <submittedName>
        <fullName evidence="5">Ribosomal protein L16</fullName>
    </submittedName>
</protein>
<proteinExistence type="inferred from homology"/>
<keyword evidence="3 4" id="KW-0687">Ribonucleoprotein</keyword>
<dbReference type="PRINTS" id="PR00060">
    <property type="entry name" value="RIBOSOMALL16"/>
</dbReference>
<keyword evidence="2 4" id="KW-0689">Ribosomal protein</keyword>
<dbReference type="InterPro" id="IPR020798">
    <property type="entry name" value="Ribosomal_uL16_CS"/>
</dbReference>
<dbReference type="GO" id="GO:0032543">
    <property type="term" value="P:mitochondrial translation"/>
    <property type="evidence" value="ECO:0007669"/>
    <property type="project" value="TreeGrafter"/>
</dbReference>
<dbReference type="GO" id="GO:0019843">
    <property type="term" value="F:rRNA binding"/>
    <property type="evidence" value="ECO:0007669"/>
    <property type="project" value="InterPro"/>
</dbReference>
<dbReference type="CDD" id="cd01433">
    <property type="entry name" value="Ribosomal_L16_L10e"/>
    <property type="match status" value="1"/>
</dbReference>
<keyword evidence="5" id="KW-0496">Mitochondrion</keyword>
<evidence type="ECO:0000256" key="1">
    <source>
        <dbReference type="ARBA" id="ARBA00008931"/>
    </source>
</evidence>
<sequence length="132" mass="15064">MNKKCHNNYKTSTNCRRHILNFGLCGIKSVTAGRLTELHMNNLLRLINKSLKQHSKNLNSIKFWNLVHMNSTLTALSPESRMGKGKGSIYTRSCYVKPGQLLFEFSGIGVNQLKSFNSFLEKKLPMKTKIVF</sequence>
<reference evidence="5" key="2">
    <citation type="submission" date="2018-01" db="EMBL/GenBank/DDBJ databases">
        <authorList>
            <person name="Gaut B.S."/>
            <person name="Morton B.R."/>
            <person name="Clegg M.T."/>
            <person name="Duvall M.R."/>
        </authorList>
    </citation>
    <scope>NUCLEOTIDE SEQUENCE</scope>
    <source>
        <strain evidence="5">HEC3068</strain>
    </source>
</reference>
<dbReference type="EMBL" id="MG787097">
    <property type="protein sequence ID" value="AVK39554.1"/>
    <property type="molecule type" value="Genomic_DNA"/>
</dbReference>
<dbReference type="PANTHER" id="PTHR12220">
    <property type="entry name" value="50S/60S RIBOSOMAL PROTEIN L16"/>
    <property type="match status" value="1"/>
</dbReference>
<evidence type="ECO:0000256" key="3">
    <source>
        <dbReference type="ARBA" id="ARBA00023274"/>
    </source>
</evidence>
<dbReference type="GO" id="GO:0005762">
    <property type="term" value="C:mitochondrial large ribosomal subunit"/>
    <property type="evidence" value="ECO:0007669"/>
    <property type="project" value="TreeGrafter"/>
</dbReference>
<dbReference type="PROSITE" id="PS00701">
    <property type="entry name" value="RIBOSOMAL_L16_2"/>
    <property type="match status" value="1"/>
</dbReference>
<dbReference type="GO" id="GO:0003735">
    <property type="term" value="F:structural constituent of ribosome"/>
    <property type="evidence" value="ECO:0007669"/>
    <property type="project" value="InterPro"/>
</dbReference>
<dbReference type="PANTHER" id="PTHR12220:SF13">
    <property type="entry name" value="LARGE RIBOSOMAL SUBUNIT PROTEIN UL16M"/>
    <property type="match status" value="1"/>
</dbReference>